<gene>
    <name evidence="1" type="ORF">METZ01_LOCUS178287</name>
</gene>
<dbReference type="AlphaFoldDB" id="A0A382CJB9"/>
<protein>
    <submittedName>
        <fullName evidence="1">Uncharacterized protein</fullName>
    </submittedName>
</protein>
<dbReference type="EMBL" id="UINC01034500">
    <property type="protein sequence ID" value="SVB25433.1"/>
    <property type="molecule type" value="Genomic_DNA"/>
</dbReference>
<reference evidence="1" key="1">
    <citation type="submission" date="2018-05" db="EMBL/GenBank/DDBJ databases">
        <authorList>
            <person name="Lanie J.A."/>
            <person name="Ng W.-L."/>
            <person name="Kazmierczak K.M."/>
            <person name="Andrzejewski T.M."/>
            <person name="Davidsen T.M."/>
            <person name="Wayne K.J."/>
            <person name="Tettelin H."/>
            <person name="Glass J.I."/>
            <person name="Rusch D."/>
            <person name="Podicherti R."/>
            <person name="Tsui H.-C.T."/>
            <person name="Winkler M.E."/>
        </authorList>
    </citation>
    <scope>NUCLEOTIDE SEQUENCE</scope>
</reference>
<organism evidence="1">
    <name type="scientific">marine metagenome</name>
    <dbReference type="NCBI Taxonomy" id="408172"/>
    <lineage>
        <taxon>unclassified sequences</taxon>
        <taxon>metagenomes</taxon>
        <taxon>ecological metagenomes</taxon>
    </lineage>
</organism>
<accession>A0A382CJB9</accession>
<evidence type="ECO:0000313" key="1">
    <source>
        <dbReference type="EMBL" id="SVB25433.1"/>
    </source>
</evidence>
<name>A0A382CJB9_9ZZZZ</name>
<sequence>MDKSVTVFVDAVLTELGRQQLATSGDLKISKFALADDGIDYNLFDVTHTNGPDYYDNAILNMPLLEVMTRSVAVAEDGKDGAMKFPLKDTLDDTVDTILITGVPTSTETVGAFDYFVISPVTENFGEDEEYTLTLPDDVFIDVFKEGEVITVEESG</sequence>
<proteinExistence type="predicted"/>